<feature type="transmembrane region" description="Helical" evidence="6">
    <location>
        <begin position="421"/>
        <end position="439"/>
    </location>
</feature>
<comment type="subcellular location">
    <subcellularLocation>
        <location evidence="1">Membrane</location>
        <topology evidence="1">Multi-pass membrane protein</topology>
    </subcellularLocation>
</comment>
<protein>
    <submittedName>
        <fullName evidence="7">LAMI_0G13014g1_1</fullName>
    </submittedName>
</protein>
<feature type="transmembrane region" description="Helical" evidence="6">
    <location>
        <begin position="377"/>
        <end position="400"/>
    </location>
</feature>
<feature type="region of interest" description="Disordered" evidence="5">
    <location>
        <begin position="112"/>
        <end position="161"/>
    </location>
</feature>
<dbReference type="GO" id="GO:0016020">
    <property type="term" value="C:membrane"/>
    <property type="evidence" value="ECO:0007669"/>
    <property type="project" value="UniProtKB-SubCell"/>
</dbReference>
<evidence type="ECO:0000256" key="1">
    <source>
        <dbReference type="ARBA" id="ARBA00004141"/>
    </source>
</evidence>
<feature type="transmembrane region" description="Helical" evidence="6">
    <location>
        <begin position="47"/>
        <end position="65"/>
    </location>
</feature>
<name>A0A1G4KBJ3_9SACH</name>
<evidence type="ECO:0000256" key="3">
    <source>
        <dbReference type="ARBA" id="ARBA00022989"/>
    </source>
</evidence>
<keyword evidence="3 6" id="KW-1133">Transmembrane helix</keyword>
<evidence type="ECO:0000256" key="4">
    <source>
        <dbReference type="ARBA" id="ARBA00023136"/>
    </source>
</evidence>
<dbReference type="EMBL" id="LT598469">
    <property type="protein sequence ID" value="SCV01676.1"/>
    <property type="molecule type" value="Genomic_DNA"/>
</dbReference>
<proteinExistence type="predicted"/>
<dbReference type="PANTHER" id="PTHR11040:SF210">
    <property type="entry name" value="ZINC-REGULATED TRANSPORTER 3"/>
    <property type="match status" value="1"/>
</dbReference>
<gene>
    <name evidence="7" type="ORF">LAMI_0G13014G</name>
</gene>
<dbReference type="AlphaFoldDB" id="A0A1G4KBJ3"/>
<keyword evidence="4 6" id="KW-0472">Membrane</keyword>
<dbReference type="STRING" id="1230905.A0A1G4KBJ3"/>
<evidence type="ECO:0000256" key="6">
    <source>
        <dbReference type="SAM" id="Phobius"/>
    </source>
</evidence>
<dbReference type="Pfam" id="PF02535">
    <property type="entry name" value="Zip"/>
    <property type="match status" value="1"/>
</dbReference>
<dbReference type="PANTHER" id="PTHR11040">
    <property type="entry name" value="ZINC/IRON TRANSPORTER"/>
    <property type="match status" value="1"/>
</dbReference>
<dbReference type="GO" id="GO:0005385">
    <property type="term" value="F:zinc ion transmembrane transporter activity"/>
    <property type="evidence" value="ECO:0007669"/>
    <property type="project" value="TreeGrafter"/>
</dbReference>
<feature type="transmembrane region" description="Helical" evidence="6">
    <location>
        <begin position="340"/>
        <end position="365"/>
    </location>
</feature>
<keyword evidence="2 6" id="KW-0812">Transmembrane</keyword>
<evidence type="ECO:0000313" key="7">
    <source>
        <dbReference type="EMBL" id="SCV01676.1"/>
    </source>
</evidence>
<evidence type="ECO:0000256" key="5">
    <source>
        <dbReference type="SAM" id="MobiDB-lite"/>
    </source>
</evidence>
<feature type="compositionally biased region" description="Basic and acidic residues" evidence="5">
    <location>
        <begin position="248"/>
        <end position="260"/>
    </location>
</feature>
<dbReference type="OrthoDB" id="262547at2759"/>
<reference evidence="7 8" key="1">
    <citation type="submission" date="2016-03" db="EMBL/GenBank/DDBJ databases">
        <authorList>
            <person name="Devillers H."/>
        </authorList>
    </citation>
    <scope>NUCLEOTIDE SEQUENCE [LARGE SCALE GENOMIC DNA]</scope>
    <source>
        <strain evidence="7">CBS 11717</strain>
    </source>
</reference>
<keyword evidence="8" id="KW-1185">Reference proteome</keyword>
<evidence type="ECO:0000256" key="2">
    <source>
        <dbReference type="ARBA" id="ARBA00022692"/>
    </source>
</evidence>
<evidence type="ECO:0000313" key="8">
    <source>
        <dbReference type="Proteomes" id="UP000191024"/>
    </source>
</evidence>
<sequence length="440" mass="48173">MIFDETPRWILYTGMSSLLCVAGALCVPLVSRASTSAATVNTRLLNYGLSLSAGSMLATSLYRMLPHDEKHKKQVFMGFLLGVVVSFILNFIVHAYTNHSLVHCAHGTGIHESDGHRHGSDHSNGGSDHHDVTHSNDQQSHFPAEMQQRDPVEPAPPKKPFLKKMPSLIDLLNKSDPAHGTCYGSMSCLPQDAEIAPASCRSDQYKKAVPCIENDIGYDLENLSMYRNRFLSIDSHGHEISGSTSSTEDMHPLHDGDGVSHHHHHHVATPFSKLVSIGVQTCAVMALHKFPEGFIIFFTNNDSKYSKAIGFSIFLSLAIHNFIEGFSMTLPLYAAFKRKWVAVLVTIVLGGGSQPLGALLGYLSFHYSGAREVHVNFLLSLTAGFLFVIGLQMFQTAVGFSDGHHHHDTDESMKDHALGTVCLHWCCAGVLLILSTGLFA</sequence>
<feature type="transmembrane region" description="Helical" evidence="6">
    <location>
        <begin position="77"/>
        <end position="96"/>
    </location>
</feature>
<feature type="region of interest" description="Disordered" evidence="5">
    <location>
        <begin position="241"/>
        <end position="264"/>
    </location>
</feature>
<dbReference type="InterPro" id="IPR003689">
    <property type="entry name" value="ZIP"/>
</dbReference>
<accession>A0A1G4KBJ3</accession>
<feature type="transmembrane region" description="Helical" evidence="6">
    <location>
        <begin position="308"/>
        <end position="333"/>
    </location>
</feature>
<organism evidence="7 8">
    <name type="scientific">Lachancea mirantina</name>
    <dbReference type="NCBI Taxonomy" id="1230905"/>
    <lineage>
        <taxon>Eukaryota</taxon>
        <taxon>Fungi</taxon>
        <taxon>Dikarya</taxon>
        <taxon>Ascomycota</taxon>
        <taxon>Saccharomycotina</taxon>
        <taxon>Saccharomycetes</taxon>
        <taxon>Saccharomycetales</taxon>
        <taxon>Saccharomycetaceae</taxon>
        <taxon>Lachancea</taxon>
    </lineage>
</organism>
<feature type="compositionally biased region" description="Basic and acidic residues" evidence="5">
    <location>
        <begin position="112"/>
        <end position="134"/>
    </location>
</feature>
<dbReference type="Proteomes" id="UP000191024">
    <property type="component" value="Chromosome G"/>
</dbReference>